<keyword evidence="1" id="KW-0805">Transcription regulation</keyword>
<reference evidence="5 6" key="1">
    <citation type="submission" date="2018-03" db="EMBL/GenBank/DDBJ databases">
        <title>Genomic Encyclopedia of Type Strains, Phase III (KMG-III): the genomes of soil and plant-associated and newly described type strains.</title>
        <authorList>
            <person name="Whitman W."/>
        </authorList>
    </citation>
    <scope>NUCLEOTIDE SEQUENCE [LARGE SCALE GENOMIC DNA]</scope>
    <source>
        <strain evidence="5 6">CGMCC 1.12700</strain>
    </source>
</reference>
<dbReference type="PROSITE" id="PS01124">
    <property type="entry name" value="HTH_ARAC_FAMILY_2"/>
    <property type="match status" value="1"/>
</dbReference>
<dbReference type="Gene3D" id="1.10.10.60">
    <property type="entry name" value="Homeodomain-like"/>
    <property type="match status" value="1"/>
</dbReference>
<evidence type="ECO:0000259" key="4">
    <source>
        <dbReference type="PROSITE" id="PS01124"/>
    </source>
</evidence>
<dbReference type="Pfam" id="PF20240">
    <property type="entry name" value="DUF6597"/>
    <property type="match status" value="1"/>
</dbReference>
<dbReference type="InterPro" id="IPR050204">
    <property type="entry name" value="AraC_XylS_family_regulators"/>
</dbReference>
<dbReference type="AlphaFoldDB" id="A0A2P8D7K7"/>
<dbReference type="EMBL" id="PYGD01000002">
    <property type="protein sequence ID" value="PSK93203.1"/>
    <property type="molecule type" value="Genomic_DNA"/>
</dbReference>
<dbReference type="InterPro" id="IPR046532">
    <property type="entry name" value="DUF6597"/>
</dbReference>
<dbReference type="GO" id="GO:0003700">
    <property type="term" value="F:DNA-binding transcription factor activity"/>
    <property type="evidence" value="ECO:0007669"/>
    <property type="project" value="InterPro"/>
</dbReference>
<dbReference type="RefSeq" id="WP_106522590.1">
    <property type="nucleotide sequence ID" value="NZ_PYGD01000002.1"/>
</dbReference>
<evidence type="ECO:0000313" key="6">
    <source>
        <dbReference type="Proteomes" id="UP000240572"/>
    </source>
</evidence>
<evidence type="ECO:0000256" key="1">
    <source>
        <dbReference type="ARBA" id="ARBA00023015"/>
    </source>
</evidence>
<evidence type="ECO:0000313" key="5">
    <source>
        <dbReference type="EMBL" id="PSK93203.1"/>
    </source>
</evidence>
<dbReference type="PANTHER" id="PTHR46796:SF13">
    <property type="entry name" value="HTH-TYPE TRANSCRIPTIONAL ACTIVATOR RHAS"/>
    <property type="match status" value="1"/>
</dbReference>
<feature type="domain" description="HTH araC/xylS-type" evidence="4">
    <location>
        <begin position="158"/>
        <end position="259"/>
    </location>
</feature>
<keyword evidence="2" id="KW-0238">DNA-binding</keyword>
<name>A0A2P8D7K7_9BACT</name>
<dbReference type="OrthoDB" id="655946at2"/>
<dbReference type="PANTHER" id="PTHR46796">
    <property type="entry name" value="HTH-TYPE TRANSCRIPTIONAL ACTIVATOR RHAS-RELATED"/>
    <property type="match status" value="1"/>
</dbReference>
<gene>
    <name evidence="5" type="ORF">B0I18_102173</name>
</gene>
<evidence type="ECO:0000256" key="3">
    <source>
        <dbReference type="ARBA" id="ARBA00023163"/>
    </source>
</evidence>
<comment type="caution">
    <text evidence="5">The sequence shown here is derived from an EMBL/GenBank/DDBJ whole genome shotgun (WGS) entry which is preliminary data.</text>
</comment>
<accession>A0A2P8D7K7</accession>
<dbReference type="InterPro" id="IPR018060">
    <property type="entry name" value="HTH_AraC"/>
</dbReference>
<dbReference type="Proteomes" id="UP000240572">
    <property type="component" value="Unassembled WGS sequence"/>
</dbReference>
<sequence length="271" mass="30187">MNYQTFEPATMLAPFIQCYWTLESAADALPQRQTIVPDGCMEMIFHYGDLYRQYTGADSWLLQPACFVIGQLTQPLVIEPTGKTAIFAVRFRPDGFRPFTAMPFKEMDNRAVALGDLFGAAGIAIGQGICAPVSTTERIALVETFLSALLTDTVTIDHIVKETVSLVLAVKGKLDVAELSARADLHRRQLERRFAAAIGLSPKQLSKTIRLQHVLKRLLDGQFETLTTLAHEGDYYDQAHFIRDFKAFTGVSPKAFFGAQLKLSGLFYKEK</sequence>
<proteinExistence type="predicted"/>
<evidence type="ECO:0000256" key="2">
    <source>
        <dbReference type="ARBA" id="ARBA00023125"/>
    </source>
</evidence>
<dbReference type="Pfam" id="PF12833">
    <property type="entry name" value="HTH_18"/>
    <property type="match status" value="1"/>
</dbReference>
<keyword evidence="6" id="KW-1185">Reference proteome</keyword>
<dbReference type="GO" id="GO:0043565">
    <property type="term" value="F:sequence-specific DNA binding"/>
    <property type="evidence" value="ECO:0007669"/>
    <property type="project" value="InterPro"/>
</dbReference>
<dbReference type="SMART" id="SM00342">
    <property type="entry name" value="HTH_ARAC"/>
    <property type="match status" value="1"/>
</dbReference>
<organism evidence="5 6">
    <name type="scientific">Taibaiella chishuiensis</name>
    <dbReference type="NCBI Taxonomy" id="1434707"/>
    <lineage>
        <taxon>Bacteria</taxon>
        <taxon>Pseudomonadati</taxon>
        <taxon>Bacteroidota</taxon>
        <taxon>Chitinophagia</taxon>
        <taxon>Chitinophagales</taxon>
        <taxon>Chitinophagaceae</taxon>
        <taxon>Taibaiella</taxon>
    </lineage>
</organism>
<keyword evidence="3" id="KW-0804">Transcription</keyword>
<protein>
    <submittedName>
        <fullName evidence="5">AraC family transcriptional regulator</fullName>
    </submittedName>
</protein>